<dbReference type="Pfam" id="PF00010">
    <property type="entry name" value="HLH"/>
    <property type="match status" value="1"/>
</dbReference>
<feature type="domain" description="BHLH" evidence="7">
    <location>
        <begin position="84"/>
        <end position="133"/>
    </location>
</feature>
<evidence type="ECO:0000259" key="7">
    <source>
        <dbReference type="PROSITE" id="PS50888"/>
    </source>
</evidence>
<dbReference type="Gene3D" id="4.10.280.10">
    <property type="entry name" value="Helix-loop-helix DNA-binding domain"/>
    <property type="match status" value="1"/>
</dbReference>
<evidence type="ECO:0000256" key="2">
    <source>
        <dbReference type="ARBA" id="ARBA00023015"/>
    </source>
</evidence>
<keyword evidence="2" id="KW-0805">Transcription regulation</keyword>
<dbReference type="SMART" id="SM00353">
    <property type="entry name" value="HLH"/>
    <property type="match status" value="1"/>
</dbReference>
<dbReference type="SUPFAM" id="SSF47459">
    <property type="entry name" value="HLH, helix-loop-helix DNA-binding domain"/>
    <property type="match status" value="1"/>
</dbReference>
<dbReference type="PANTHER" id="PTHR46665">
    <property type="entry name" value="TRANSCRIPTION FACTOR BHLH041-RELATED-RELATED"/>
    <property type="match status" value="1"/>
</dbReference>
<dbReference type="GeneID" id="104760593"/>
<dbReference type="PANTHER" id="PTHR46665:SF6">
    <property type="entry name" value="TRANSCRIPTION FACTOR BHLH92"/>
    <property type="match status" value="1"/>
</dbReference>
<reference evidence="9" key="2">
    <citation type="submission" date="2025-08" db="UniProtKB">
        <authorList>
            <consortium name="RefSeq"/>
        </authorList>
    </citation>
    <scope>IDENTIFICATION</scope>
    <source>
        <tissue evidence="9">Leaf</tissue>
    </source>
</reference>
<comment type="subcellular location">
    <subcellularLocation>
        <location evidence="1">Nucleus</location>
    </subcellularLocation>
</comment>
<name>A0ABM0X7F1_CAMSA</name>
<keyword evidence="3" id="KW-0238">DNA-binding</keyword>
<keyword evidence="4" id="KW-0804">Transcription</keyword>
<evidence type="ECO:0000256" key="6">
    <source>
        <dbReference type="SAM" id="Coils"/>
    </source>
</evidence>
<accession>A0ABM0X7F1</accession>
<feature type="coiled-coil region" evidence="6">
    <location>
        <begin position="123"/>
        <end position="153"/>
    </location>
</feature>
<evidence type="ECO:0000256" key="4">
    <source>
        <dbReference type="ARBA" id="ARBA00023163"/>
    </source>
</evidence>
<gene>
    <name evidence="9" type="primary">LOC104760593</name>
</gene>
<evidence type="ECO:0000256" key="3">
    <source>
        <dbReference type="ARBA" id="ARBA00023125"/>
    </source>
</evidence>
<dbReference type="InterPro" id="IPR045239">
    <property type="entry name" value="bHLH95_bHLH"/>
</dbReference>
<dbReference type="InterPro" id="IPR044658">
    <property type="entry name" value="bHLH92/bHLH041-like"/>
</dbReference>
<dbReference type="InterPro" id="IPR011598">
    <property type="entry name" value="bHLH_dom"/>
</dbReference>
<evidence type="ECO:0000256" key="5">
    <source>
        <dbReference type="ARBA" id="ARBA00023242"/>
    </source>
</evidence>
<keyword evidence="6" id="KW-0175">Coiled coil</keyword>
<keyword evidence="8" id="KW-1185">Reference proteome</keyword>
<keyword evidence="5" id="KW-0539">Nucleus</keyword>
<dbReference type="CDD" id="cd11393">
    <property type="entry name" value="bHLH_AtbHLH_like"/>
    <property type="match status" value="1"/>
</dbReference>
<dbReference type="PROSITE" id="PS50888">
    <property type="entry name" value="BHLH"/>
    <property type="match status" value="1"/>
</dbReference>
<evidence type="ECO:0000313" key="9">
    <source>
        <dbReference type="RefSeq" id="XP_010481841.1"/>
    </source>
</evidence>
<evidence type="ECO:0000313" key="8">
    <source>
        <dbReference type="Proteomes" id="UP000694864"/>
    </source>
</evidence>
<dbReference type="RefSeq" id="XP_010481841.1">
    <property type="nucleotide sequence ID" value="XM_010483539.2"/>
</dbReference>
<proteinExistence type="predicted"/>
<sequence length="238" mass="27965">MDDFFLDSVCQEEDNLWDLIADDIFVYDDKSVSSVPNRSAFRPYVKGTEPLLMSSSKVNVKKRMVNLLRTNWEEKKNAIAPEKERCRRHMLKERTRREKQKQSYLALHSLLPYATKNDKSTIVEKAVDEIVKLQRLKKELERRIKMIEAKSAKDGHNDMTETKVRFSLQEPLSGLDSMVEVLHCLKSMGTKLKTVHANFSPHEFSTTMNIETQIRGEEVEKRVERRLQENEWKFLFLS</sequence>
<organism evidence="8 9">
    <name type="scientific">Camelina sativa</name>
    <name type="common">False flax</name>
    <name type="synonym">Myagrum sativum</name>
    <dbReference type="NCBI Taxonomy" id="90675"/>
    <lineage>
        <taxon>Eukaryota</taxon>
        <taxon>Viridiplantae</taxon>
        <taxon>Streptophyta</taxon>
        <taxon>Embryophyta</taxon>
        <taxon>Tracheophyta</taxon>
        <taxon>Spermatophyta</taxon>
        <taxon>Magnoliopsida</taxon>
        <taxon>eudicotyledons</taxon>
        <taxon>Gunneridae</taxon>
        <taxon>Pentapetalae</taxon>
        <taxon>rosids</taxon>
        <taxon>malvids</taxon>
        <taxon>Brassicales</taxon>
        <taxon>Brassicaceae</taxon>
        <taxon>Camelineae</taxon>
        <taxon>Camelina</taxon>
    </lineage>
</organism>
<evidence type="ECO:0000256" key="1">
    <source>
        <dbReference type="ARBA" id="ARBA00004123"/>
    </source>
</evidence>
<dbReference type="InterPro" id="IPR036638">
    <property type="entry name" value="HLH_DNA-bd_sf"/>
</dbReference>
<reference evidence="8" key="1">
    <citation type="journal article" date="2014" name="Nat. Commun.">
        <title>The emerging biofuel crop Camelina sativa retains a highly undifferentiated hexaploid genome structure.</title>
        <authorList>
            <person name="Kagale S."/>
            <person name="Koh C."/>
            <person name="Nixon J."/>
            <person name="Bollina V."/>
            <person name="Clarke W.E."/>
            <person name="Tuteja R."/>
            <person name="Spillane C."/>
            <person name="Robinson S.J."/>
            <person name="Links M.G."/>
            <person name="Clarke C."/>
            <person name="Higgins E.E."/>
            <person name="Huebert T."/>
            <person name="Sharpe A.G."/>
            <person name="Parkin I.A."/>
        </authorList>
    </citation>
    <scope>NUCLEOTIDE SEQUENCE [LARGE SCALE GENOMIC DNA]</scope>
    <source>
        <strain evidence="8">cv. DH55</strain>
    </source>
</reference>
<protein>
    <submittedName>
        <fullName evidence="9">Transcription factor bHLH92-like</fullName>
    </submittedName>
</protein>
<dbReference type="Proteomes" id="UP000694864">
    <property type="component" value="Chromosome 18"/>
</dbReference>